<comment type="caution">
    <text evidence="2">The sequence shown here is derived from an EMBL/GenBank/DDBJ whole genome shotgun (WGS) entry which is preliminary data.</text>
</comment>
<dbReference type="InterPro" id="IPR037401">
    <property type="entry name" value="SnoaL-like"/>
</dbReference>
<protein>
    <recommendedName>
        <fullName evidence="1">SnoaL-like domain-containing protein</fullName>
    </recommendedName>
</protein>
<evidence type="ECO:0000313" key="3">
    <source>
        <dbReference type="Proteomes" id="UP000321085"/>
    </source>
</evidence>
<dbReference type="NCBIfam" id="TIGR02246">
    <property type="entry name" value="SgcJ/EcaC family oxidoreductase"/>
    <property type="match status" value="1"/>
</dbReference>
<dbReference type="InterPro" id="IPR011944">
    <property type="entry name" value="Steroid_delta5-4_isomerase"/>
</dbReference>
<keyword evidence="3" id="KW-1185">Reference proteome</keyword>
<gene>
    <name evidence="2" type="ORF">MAE02_64070</name>
</gene>
<accession>A0A512C3D8</accession>
<organism evidence="2 3">
    <name type="scientific">Microvirga aerophila</name>
    <dbReference type="NCBI Taxonomy" id="670291"/>
    <lineage>
        <taxon>Bacteria</taxon>
        <taxon>Pseudomonadati</taxon>
        <taxon>Pseudomonadota</taxon>
        <taxon>Alphaproteobacteria</taxon>
        <taxon>Hyphomicrobiales</taxon>
        <taxon>Methylobacteriaceae</taxon>
        <taxon>Microvirga</taxon>
    </lineage>
</organism>
<sequence length="163" mass="18206">MPPVNLIRPRANDTAAARLAASWEDAWNRHDMDAAASLVAQDVEFVTVAGLWLRGREEFLSHHRRIHAMQMQDSQWVNLAVSQRVIRDDLVLIHLEWRVTGDREPDGTARPPRLGLFTWLTTPAGDALRILAAHNTNLRSDLCHRMSGSVESASITGGNPWSA</sequence>
<name>A0A512C3D8_9HYPH</name>
<dbReference type="Proteomes" id="UP000321085">
    <property type="component" value="Unassembled WGS sequence"/>
</dbReference>
<evidence type="ECO:0000313" key="2">
    <source>
        <dbReference type="EMBL" id="GEO18711.1"/>
    </source>
</evidence>
<dbReference type="AlphaFoldDB" id="A0A512C3D8"/>
<evidence type="ECO:0000259" key="1">
    <source>
        <dbReference type="Pfam" id="PF12680"/>
    </source>
</evidence>
<reference evidence="2 3" key="1">
    <citation type="submission" date="2019-07" db="EMBL/GenBank/DDBJ databases">
        <title>Whole genome shotgun sequence of Microvirga aerophila NBRC 106136.</title>
        <authorList>
            <person name="Hosoyama A."/>
            <person name="Uohara A."/>
            <person name="Ohji S."/>
            <person name="Ichikawa N."/>
        </authorList>
    </citation>
    <scope>NUCLEOTIDE SEQUENCE [LARGE SCALE GENOMIC DNA]</scope>
    <source>
        <strain evidence="2 3">NBRC 106136</strain>
    </source>
</reference>
<dbReference type="Pfam" id="PF12680">
    <property type="entry name" value="SnoaL_2"/>
    <property type="match status" value="1"/>
</dbReference>
<proteinExistence type="predicted"/>
<dbReference type="SUPFAM" id="SSF54427">
    <property type="entry name" value="NTF2-like"/>
    <property type="match status" value="1"/>
</dbReference>
<dbReference type="EMBL" id="BJYU01000232">
    <property type="protein sequence ID" value="GEO18711.1"/>
    <property type="molecule type" value="Genomic_DNA"/>
</dbReference>
<dbReference type="Gene3D" id="3.10.450.50">
    <property type="match status" value="1"/>
</dbReference>
<dbReference type="RefSeq" id="WP_147023148.1">
    <property type="nucleotide sequence ID" value="NZ_BJYU01000232.1"/>
</dbReference>
<dbReference type="InterPro" id="IPR032710">
    <property type="entry name" value="NTF2-like_dom_sf"/>
</dbReference>
<feature type="domain" description="SnoaL-like" evidence="1">
    <location>
        <begin position="23"/>
        <end position="108"/>
    </location>
</feature>